<evidence type="ECO:0000259" key="2">
    <source>
        <dbReference type="Pfam" id="PF13439"/>
    </source>
</evidence>
<evidence type="ECO:0000313" key="4">
    <source>
        <dbReference type="Proteomes" id="UP000315700"/>
    </source>
</evidence>
<feature type="domain" description="Glycosyltransferase subfamily 4-like N-terminal" evidence="2">
    <location>
        <begin position="9"/>
        <end position="155"/>
    </location>
</feature>
<accession>A0A517SFJ2</accession>
<sequence length="355" mass="38245">MLMPACEVRGSTVQALTLAQGLSARGYVARVLCQDASQVSPEKREGVQFLERPAMGWPIVMPIVRRLLARDLDPAAPTIIHAQHRCLLPLARWLSARWSCPVVLSVNDYLNQGELLHCDATFPSAVVAVSESVRDELLTRAPLRPETVHVIHGGVLVPDQETPSAVLDPKHAPVIGTAGPLEAAKGLKYFLAAAPIILQEQPLAQFLVAGAGPEERNLRRLARELGVNSNVTFVPSLSDFAVSLDAMDVYVLPSLKQGLGTIMLEAMSRAIPVIATSSGGVYSVIDEGVTGMLVPPSDSAALAQKVLELLRDPLRARAIGENAREMVQRDFPIDMMITETVTLYERVLGSHPVAA</sequence>
<gene>
    <name evidence="3" type="primary">kanE_1</name>
    <name evidence="3" type="ORF">Pan44_29270</name>
</gene>
<name>A0A517SFJ2_9PLAN</name>
<dbReference type="EC" id="2.4.1.301" evidence="3"/>
<dbReference type="InParanoid" id="A0A517SFJ2"/>
<dbReference type="AlphaFoldDB" id="A0A517SFJ2"/>
<organism evidence="3 4">
    <name type="scientific">Caulifigura coniformis</name>
    <dbReference type="NCBI Taxonomy" id="2527983"/>
    <lineage>
        <taxon>Bacteria</taxon>
        <taxon>Pseudomonadati</taxon>
        <taxon>Planctomycetota</taxon>
        <taxon>Planctomycetia</taxon>
        <taxon>Planctomycetales</taxon>
        <taxon>Planctomycetaceae</taxon>
        <taxon>Caulifigura</taxon>
    </lineage>
</organism>
<dbReference type="EMBL" id="CP036271">
    <property type="protein sequence ID" value="QDT54888.1"/>
    <property type="molecule type" value="Genomic_DNA"/>
</dbReference>
<keyword evidence="4" id="KW-1185">Reference proteome</keyword>
<dbReference type="Pfam" id="PF13439">
    <property type="entry name" value="Glyco_transf_4"/>
    <property type="match status" value="1"/>
</dbReference>
<proteinExistence type="predicted"/>
<dbReference type="SUPFAM" id="SSF53756">
    <property type="entry name" value="UDP-Glycosyltransferase/glycogen phosphorylase"/>
    <property type="match status" value="1"/>
</dbReference>
<dbReference type="InterPro" id="IPR028098">
    <property type="entry name" value="Glyco_trans_4-like_N"/>
</dbReference>
<dbReference type="CDD" id="cd03801">
    <property type="entry name" value="GT4_PimA-like"/>
    <property type="match status" value="1"/>
</dbReference>
<feature type="domain" description="Glycosyl transferase family 1" evidence="1">
    <location>
        <begin position="168"/>
        <end position="326"/>
    </location>
</feature>
<keyword evidence="3" id="KW-0328">Glycosyltransferase</keyword>
<dbReference type="Gene3D" id="3.40.50.2000">
    <property type="entry name" value="Glycogen Phosphorylase B"/>
    <property type="match status" value="2"/>
</dbReference>
<dbReference type="PANTHER" id="PTHR12526">
    <property type="entry name" value="GLYCOSYLTRANSFERASE"/>
    <property type="match status" value="1"/>
</dbReference>
<evidence type="ECO:0000313" key="3">
    <source>
        <dbReference type="EMBL" id="QDT54888.1"/>
    </source>
</evidence>
<protein>
    <submittedName>
        <fullName evidence="3">Alpha-D-kanosaminyltransferase</fullName>
        <ecNumber evidence="3">2.4.1.301</ecNumber>
    </submittedName>
</protein>
<evidence type="ECO:0000259" key="1">
    <source>
        <dbReference type="Pfam" id="PF00534"/>
    </source>
</evidence>
<dbReference type="KEGG" id="ccos:Pan44_29270"/>
<dbReference type="Proteomes" id="UP000315700">
    <property type="component" value="Chromosome"/>
</dbReference>
<dbReference type="GO" id="GO:0016757">
    <property type="term" value="F:glycosyltransferase activity"/>
    <property type="evidence" value="ECO:0007669"/>
    <property type="project" value="UniProtKB-KW"/>
</dbReference>
<keyword evidence="3" id="KW-0808">Transferase</keyword>
<dbReference type="InterPro" id="IPR001296">
    <property type="entry name" value="Glyco_trans_1"/>
</dbReference>
<dbReference type="Pfam" id="PF00534">
    <property type="entry name" value="Glycos_transf_1"/>
    <property type="match status" value="1"/>
</dbReference>
<reference evidence="3 4" key="1">
    <citation type="submission" date="2019-02" db="EMBL/GenBank/DDBJ databases">
        <title>Deep-cultivation of Planctomycetes and their phenomic and genomic characterization uncovers novel biology.</title>
        <authorList>
            <person name="Wiegand S."/>
            <person name="Jogler M."/>
            <person name="Boedeker C."/>
            <person name="Pinto D."/>
            <person name="Vollmers J."/>
            <person name="Rivas-Marin E."/>
            <person name="Kohn T."/>
            <person name="Peeters S.H."/>
            <person name="Heuer A."/>
            <person name="Rast P."/>
            <person name="Oberbeckmann S."/>
            <person name="Bunk B."/>
            <person name="Jeske O."/>
            <person name="Meyerdierks A."/>
            <person name="Storesund J.E."/>
            <person name="Kallscheuer N."/>
            <person name="Luecker S."/>
            <person name="Lage O.M."/>
            <person name="Pohl T."/>
            <person name="Merkel B.J."/>
            <person name="Hornburger P."/>
            <person name="Mueller R.-W."/>
            <person name="Bruemmer F."/>
            <person name="Labrenz M."/>
            <person name="Spormann A.M."/>
            <person name="Op den Camp H."/>
            <person name="Overmann J."/>
            <person name="Amann R."/>
            <person name="Jetten M.S.M."/>
            <person name="Mascher T."/>
            <person name="Medema M.H."/>
            <person name="Devos D.P."/>
            <person name="Kaster A.-K."/>
            <person name="Ovreas L."/>
            <person name="Rohde M."/>
            <person name="Galperin M.Y."/>
            <person name="Jogler C."/>
        </authorList>
    </citation>
    <scope>NUCLEOTIDE SEQUENCE [LARGE SCALE GENOMIC DNA]</scope>
    <source>
        <strain evidence="3 4">Pan44</strain>
    </source>
</reference>